<organism evidence="1">
    <name type="scientific">uncultured Segetibacter sp</name>
    <dbReference type="NCBI Taxonomy" id="481133"/>
    <lineage>
        <taxon>Bacteria</taxon>
        <taxon>Pseudomonadati</taxon>
        <taxon>Bacteroidota</taxon>
        <taxon>Chitinophagia</taxon>
        <taxon>Chitinophagales</taxon>
        <taxon>Chitinophagaceae</taxon>
        <taxon>Segetibacter</taxon>
        <taxon>environmental samples</taxon>
    </lineage>
</organism>
<reference evidence="1" key="1">
    <citation type="submission" date="2020-02" db="EMBL/GenBank/DDBJ databases">
        <authorList>
            <person name="Meier V. D."/>
        </authorList>
    </citation>
    <scope>NUCLEOTIDE SEQUENCE</scope>
    <source>
        <strain evidence="1">AVDCRST_MAG96</strain>
    </source>
</reference>
<feature type="non-terminal residue" evidence="1">
    <location>
        <position position="1"/>
    </location>
</feature>
<dbReference type="EMBL" id="CADCVN010000017">
    <property type="protein sequence ID" value="CAA9466246.1"/>
    <property type="molecule type" value="Genomic_DNA"/>
</dbReference>
<evidence type="ECO:0000313" key="1">
    <source>
        <dbReference type="EMBL" id="CAA9466246.1"/>
    </source>
</evidence>
<proteinExistence type="predicted"/>
<feature type="non-terminal residue" evidence="1">
    <location>
        <position position="42"/>
    </location>
</feature>
<gene>
    <name evidence="1" type="ORF">AVDCRST_MAG96-47</name>
</gene>
<protein>
    <submittedName>
        <fullName evidence="1">Uncharacterized protein</fullName>
    </submittedName>
</protein>
<dbReference type="AlphaFoldDB" id="A0A6J4R7F9"/>
<accession>A0A6J4R7F9</accession>
<sequence>DHKSGEVTAGKECDPQKWNSKCGRATGSKEECCSAGLAHCLL</sequence>
<name>A0A6J4R7F9_9BACT</name>